<sequence>MSTKPTTDYVESTEPPGTKTKAQMLTDVFSLASQFSTCVEAFNRIHPTKDHDHAQKVALAKLGIQQGRLLIFGDAVGISAPPATIARHMIPSHPGITNPDPTLPVNFGVRDSRLDQEVINAKIRRALHEIAGRPSNMSRDELMSMYGLKSPKTFSKAEYPALDSNRLECFREKYGLLKDLLNQTGARSSLKRNLSMTTSHWQVKDTARFNEYVKTVRTEVDALIDLMGVKEQVDRGIRSDLKSMGWHPDLTGPTVRQDWEKLRLIREACEVDYPEYIEVIDKALQYISQELKETSLAQHRAGLGIAELPREKSVRRKSDQETRPAPAPASAAPKVLLPGTRKPEAKSHIQLAAERAINPNAGKEKRPGWLAAFKFKSWNKSTKQTPQLQPTLEKQRSNSVPTVDPQRSLSAVETQDPTSDSMSPLQAVRSKSVGAIPQSPQLPTDDLDSRMHTLSLSGHQQQQQQHNGISPIAEDGGEVKLFPVSEGGVVNGVGGEFDKNMLVQVETARSEGRDDALQNVKTAQSYIDRHDMYPAVGRIETKDIRNAAHVPGQ</sequence>
<dbReference type="InterPro" id="IPR029498">
    <property type="entry name" value="HeLo_dom"/>
</dbReference>
<dbReference type="RefSeq" id="XP_007687720.1">
    <property type="nucleotide sequence ID" value="XM_007689530.1"/>
</dbReference>
<dbReference type="InterPro" id="IPR038305">
    <property type="entry name" value="HeLo_sf"/>
</dbReference>
<accession>W6Z7L6</accession>
<dbReference type="Gene3D" id="1.20.120.1020">
    <property type="entry name" value="Prion-inhibition and propagation, HeLo domain"/>
    <property type="match status" value="1"/>
</dbReference>
<evidence type="ECO:0000313" key="3">
    <source>
        <dbReference type="EMBL" id="EUC45758.1"/>
    </source>
</evidence>
<dbReference type="Proteomes" id="UP000054032">
    <property type="component" value="Unassembled WGS sequence"/>
</dbReference>
<feature type="region of interest" description="Disordered" evidence="1">
    <location>
        <begin position="307"/>
        <end position="346"/>
    </location>
</feature>
<dbReference type="OrthoDB" id="20872at2759"/>
<evidence type="ECO:0000313" key="4">
    <source>
        <dbReference type="Proteomes" id="UP000054032"/>
    </source>
</evidence>
<evidence type="ECO:0000259" key="2">
    <source>
        <dbReference type="Pfam" id="PF14479"/>
    </source>
</evidence>
<dbReference type="AlphaFoldDB" id="W6Z7L6"/>
<dbReference type="Pfam" id="PF14479">
    <property type="entry name" value="HeLo"/>
    <property type="match status" value="1"/>
</dbReference>
<dbReference type="EMBL" id="KI963978">
    <property type="protein sequence ID" value="EUC45758.1"/>
    <property type="molecule type" value="Genomic_DNA"/>
</dbReference>
<name>W6Z7L6_COCMI</name>
<protein>
    <recommendedName>
        <fullName evidence="2">Prion-inhibition and propagation HeLo domain-containing protein</fullName>
    </recommendedName>
</protein>
<dbReference type="HOGENOM" id="CLU_606883_0_0_1"/>
<proteinExistence type="predicted"/>
<feature type="compositionally biased region" description="Polar residues" evidence="1">
    <location>
        <begin position="380"/>
        <end position="424"/>
    </location>
</feature>
<feature type="region of interest" description="Disordered" evidence="1">
    <location>
        <begin position="380"/>
        <end position="449"/>
    </location>
</feature>
<evidence type="ECO:0000256" key="1">
    <source>
        <dbReference type="SAM" id="MobiDB-lite"/>
    </source>
</evidence>
<reference evidence="3 4" key="1">
    <citation type="journal article" date="2013" name="PLoS Genet.">
        <title>Comparative genome structure, secondary metabolite, and effector coding capacity across Cochliobolus pathogens.</title>
        <authorList>
            <person name="Condon B.J."/>
            <person name="Leng Y."/>
            <person name="Wu D."/>
            <person name="Bushley K.E."/>
            <person name="Ohm R.A."/>
            <person name="Otillar R."/>
            <person name="Martin J."/>
            <person name="Schackwitz W."/>
            <person name="Grimwood J."/>
            <person name="MohdZainudin N."/>
            <person name="Xue C."/>
            <person name="Wang R."/>
            <person name="Manning V.A."/>
            <person name="Dhillon B."/>
            <person name="Tu Z.J."/>
            <person name="Steffenson B.J."/>
            <person name="Salamov A."/>
            <person name="Sun H."/>
            <person name="Lowry S."/>
            <person name="LaButti K."/>
            <person name="Han J."/>
            <person name="Copeland A."/>
            <person name="Lindquist E."/>
            <person name="Barry K."/>
            <person name="Schmutz J."/>
            <person name="Baker S.E."/>
            <person name="Ciuffetti L.M."/>
            <person name="Grigoriev I.V."/>
            <person name="Zhong S."/>
            <person name="Turgeon B.G."/>
        </authorList>
    </citation>
    <scope>NUCLEOTIDE SEQUENCE [LARGE SCALE GENOMIC DNA]</scope>
    <source>
        <strain evidence="3 4">ATCC 44560</strain>
    </source>
</reference>
<feature type="compositionally biased region" description="Basic and acidic residues" evidence="1">
    <location>
        <begin position="308"/>
        <end position="322"/>
    </location>
</feature>
<keyword evidence="4" id="KW-1185">Reference proteome</keyword>
<dbReference type="eggNOG" id="ENOG502SMTD">
    <property type="taxonomic scope" value="Eukaryota"/>
</dbReference>
<organism evidence="3 4">
    <name type="scientific">Bipolaris oryzae ATCC 44560</name>
    <dbReference type="NCBI Taxonomy" id="930090"/>
    <lineage>
        <taxon>Eukaryota</taxon>
        <taxon>Fungi</taxon>
        <taxon>Dikarya</taxon>
        <taxon>Ascomycota</taxon>
        <taxon>Pezizomycotina</taxon>
        <taxon>Dothideomycetes</taxon>
        <taxon>Pleosporomycetidae</taxon>
        <taxon>Pleosporales</taxon>
        <taxon>Pleosporineae</taxon>
        <taxon>Pleosporaceae</taxon>
        <taxon>Bipolaris</taxon>
    </lineage>
</organism>
<feature type="domain" description="Prion-inhibition and propagation HeLo" evidence="2">
    <location>
        <begin position="28"/>
        <end position="262"/>
    </location>
</feature>
<gene>
    <name evidence="3" type="ORF">COCMIDRAFT_26115</name>
</gene>
<dbReference type="GeneID" id="19120879"/>
<dbReference type="KEGG" id="bor:COCMIDRAFT_26115"/>